<dbReference type="InterPro" id="IPR029044">
    <property type="entry name" value="Nucleotide-diphossugar_trans"/>
</dbReference>
<evidence type="ECO:0000313" key="10">
    <source>
        <dbReference type="Proteomes" id="UP000235682"/>
    </source>
</evidence>
<dbReference type="CDD" id="cd02541">
    <property type="entry name" value="UGPase_prokaryotic"/>
    <property type="match status" value="1"/>
</dbReference>
<evidence type="ECO:0000256" key="5">
    <source>
        <dbReference type="ARBA" id="ARBA00022695"/>
    </source>
</evidence>
<name>A0A1G8K478_9LACT</name>
<evidence type="ECO:0000313" key="9">
    <source>
        <dbReference type="EMBL" id="PMC58827.1"/>
    </source>
</evidence>
<evidence type="ECO:0000259" key="8">
    <source>
        <dbReference type="Pfam" id="PF00483"/>
    </source>
</evidence>
<keyword evidence="10" id="KW-1185">Reference proteome</keyword>
<dbReference type="STRING" id="84521.SAMN04487994_10093"/>
<organism evidence="9 10">
    <name type="scientific">Dolosicoccus paucivorans</name>
    <dbReference type="NCBI Taxonomy" id="84521"/>
    <lineage>
        <taxon>Bacteria</taxon>
        <taxon>Bacillati</taxon>
        <taxon>Bacillota</taxon>
        <taxon>Bacilli</taxon>
        <taxon>Lactobacillales</taxon>
        <taxon>Aerococcaceae</taxon>
        <taxon>Dolosicoccus</taxon>
    </lineage>
</organism>
<dbReference type="InterPro" id="IPR005835">
    <property type="entry name" value="NTP_transferase_dom"/>
</dbReference>
<evidence type="ECO:0000256" key="6">
    <source>
        <dbReference type="ARBA" id="ARBA00048128"/>
    </source>
</evidence>
<evidence type="ECO:0000256" key="4">
    <source>
        <dbReference type="ARBA" id="ARBA00022679"/>
    </source>
</evidence>
<keyword evidence="5 7" id="KW-0548">Nucleotidyltransferase</keyword>
<dbReference type="EC" id="2.7.7.9" evidence="3 7"/>
<gene>
    <name evidence="9" type="primary">galU</name>
    <name evidence="9" type="ORF">CJ205_02595</name>
</gene>
<comment type="pathway">
    <text evidence="1">Carbohydrate metabolism; nucleotide-sugar metabolism.</text>
</comment>
<evidence type="ECO:0000256" key="3">
    <source>
        <dbReference type="ARBA" id="ARBA00012415"/>
    </source>
</evidence>
<dbReference type="Proteomes" id="UP000235682">
    <property type="component" value="Unassembled WGS sequence"/>
</dbReference>
<keyword evidence="4 7" id="KW-0808">Transferase</keyword>
<dbReference type="PANTHER" id="PTHR43197">
    <property type="entry name" value="UTP--GLUCOSE-1-PHOSPHATE URIDYLYLTRANSFERASE"/>
    <property type="match status" value="1"/>
</dbReference>
<protein>
    <recommendedName>
        <fullName evidence="3 7">UTP--glucose-1-phosphate uridylyltransferase</fullName>
        <ecNumber evidence="3 7">2.7.7.9</ecNumber>
    </recommendedName>
    <alternativeName>
        <fullName evidence="7">UDP-glucose pyrophosphorylase</fullName>
    </alternativeName>
</protein>
<dbReference type="OrthoDB" id="9803871at2"/>
<dbReference type="Gene3D" id="3.90.550.10">
    <property type="entry name" value="Spore Coat Polysaccharide Biosynthesis Protein SpsA, Chain A"/>
    <property type="match status" value="1"/>
</dbReference>
<dbReference type="Pfam" id="PF00483">
    <property type="entry name" value="NTP_transferase"/>
    <property type="match status" value="1"/>
</dbReference>
<dbReference type="AlphaFoldDB" id="A0A1G8K478"/>
<accession>A0A1G8K478</accession>
<dbReference type="UniPathway" id="UPA00215"/>
<evidence type="ECO:0000256" key="1">
    <source>
        <dbReference type="ARBA" id="ARBA00005136"/>
    </source>
</evidence>
<dbReference type="NCBIfam" id="TIGR01099">
    <property type="entry name" value="galU"/>
    <property type="match status" value="1"/>
</dbReference>
<dbReference type="EMBL" id="PNHE01000006">
    <property type="protein sequence ID" value="PMC58827.1"/>
    <property type="molecule type" value="Genomic_DNA"/>
</dbReference>
<dbReference type="RefSeq" id="WP_092084512.1">
    <property type="nucleotide sequence ID" value="NZ_FNEL01000009.1"/>
</dbReference>
<feature type="domain" description="Nucleotidyl transferase" evidence="8">
    <location>
        <begin position="6"/>
        <end position="264"/>
    </location>
</feature>
<dbReference type="SUPFAM" id="SSF53448">
    <property type="entry name" value="Nucleotide-diphospho-sugar transferases"/>
    <property type="match status" value="1"/>
</dbReference>
<dbReference type="InterPro" id="IPR005771">
    <property type="entry name" value="GalU_uridylyltTrfase_bac/arc"/>
</dbReference>
<reference evidence="9 10" key="1">
    <citation type="submission" date="2017-09" db="EMBL/GenBank/DDBJ databases">
        <title>Bacterial strain isolated from the female urinary microbiota.</title>
        <authorList>
            <person name="Thomas-White K."/>
            <person name="Kumar N."/>
            <person name="Forster S."/>
            <person name="Putonti C."/>
            <person name="Lawley T."/>
            <person name="Wolfe A.J."/>
        </authorList>
    </citation>
    <scope>NUCLEOTIDE SEQUENCE [LARGE SCALE GENOMIC DNA]</scope>
    <source>
        <strain evidence="9 10">UMB0852</strain>
    </source>
</reference>
<evidence type="ECO:0000256" key="2">
    <source>
        <dbReference type="ARBA" id="ARBA00006890"/>
    </source>
</evidence>
<comment type="catalytic activity">
    <reaction evidence="6 7">
        <text>alpha-D-glucose 1-phosphate + UTP + H(+) = UDP-alpha-D-glucose + diphosphate</text>
        <dbReference type="Rhea" id="RHEA:19889"/>
        <dbReference type="ChEBI" id="CHEBI:15378"/>
        <dbReference type="ChEBI" id="CHEBI:33019"/>
        <dbReference type="ChEBI" id="CHEBI:46398"/>
        <dbReference type="ChEBI" id="CHEBI:58601"/>
        <dbReference type="ChEBI" id="CHEBI:58885"/>
        <dbReference type="EC" id="2.7.7.9"/>
    </reaction>
</comment>
<proteinExistence type="inferred from homology"/>
<sequence length="295" mass="33335">MKKVKKAIIPAAGMGTRFLPATKAMAKEMLPIVDKPGIQFIVEEAIASGIEDILIITGKSKRSIEDHFDSNIELEEHLKKQEKWDLLEGIKVRNDVNLFFIRQPYPRGLGDAVLHAKAFVGDEPFVVMLGDDIMQGDKPLTQQLIDVYDQTSAANIAVMEVPNEETYRYGIIDPEQEFKDGIYNVQHFVEKPNPEDAPSNLAIIGRYLLTPEIFGILEELEPGAGGEIQLTDAINILNQTQRVFAKRFDGKRYDAGDKFGFMQMSLDYGLQHPEIKDELREYIIELAEQLKPQDD</sequence>
<comment type="similarity">
    <text evidence="2 7">Belongs to the UDPGP type 2 family.</text>
</comment>
<dbReference type="GO" id="GO:0006011">
    <property type="term" value="P:UDP-alpha-D-glucose metabolic process"/>
    <property type="evidence" value="ECO:0007669"/>
    <property type="project" value="InterPro"/>
</dbReference>
<dbReference type="GO" id="GO:0003983">
    <property type="term" value="F:UTP:glucose-1-phosphate uridylyltransferase activity"/>
    <property type="evidence" value="ECO:0007669"/>
    <property type="project" value="UniProtKB-EC"/>
</dbReference>
<dbReference type="PANTHER" id="PTHR43197:SF1">
    <property type="entry name" value="UTP--GLUCOSE-1-PHOSPHATE URIDYLYLTRANSFERASE"/>
    <property type="match status" value="1"/>
</dbReference>
<comment type="caution">
    <text evidence="9">The sequence shown here is derived from an EMBL/GenBank/DDBJ whole genome shotgun (WGS) entry which is preliminary data.</text>
</comment>
<evidence type="ECO:0000256" key="7">
    <source>
        <dbReference type="RuleBase" id="RU361259"/>
    </source>
</evidence>